<keyword evidence="1" id="KW-1133">Transmembrane helix</keyword>
<dbReference type="Proteomes" id="UP000009159">
    <property type="component" value="Chromosome"/>
</dbReference>
<evidence type="ECO:0000313" key="4">
    <source>
        <dbReference type="Proteomes" id="UP000009159"/>
    </source>
</evidence>
<dbReference type="AlphaFoldDB" id="A1T7V5"/>
<sequence length="202" mass="22076">MELVGNLSGRRGTFRNSSITCSINRTPDRLVFEHKSEYRPRSKGEQMTILDDRETWNEFERAPRLQVGGGRVRPVVPVRRSPSRRPGGAPVRYRGTGVLVSRAPHRRRPITPATTVLLALVAAAITLWLGLVGQFGELVGDQAEIPGRLAVVQVQSGESLQHVAQRVAPDAPVADVVDRIRELNKLESVALDAGQTLIAPVA</sequence>
<evidence type="ECO:0000259" key="2">
    <source>
        <dbReference type="SMART" id="SM00257"/>
    </source>
</evidence>
<dbReference type="eggNOG" id="COG1388">
    <property type="taxonomic scope" value="Bacteria"/>
</dbReference>
<dbReference type="KEGG" id="mva:Mvan_2442"/>
<protein>
    <submittedName>
        <fullName evidence="3">Peptidoglycan-binding LysM</fullName>
    </submittedName>
</protein>
<keyword evidence="1" id="KW-0472">Membrane</keyword>
<dbReference type="InterPro" id="IPR036779">
    <property type="entry name" value="LysM_dom_sf"/>
</dbReference>
<keyword evidence="1" id="KW-0812">Transmembrane</keyword>
<dbReference type="EMBL" id="CP000511">
    <property type="protein sequence ID" value="ABM13255.1"/>
    <property type="molecule type" value="Genomic_DNA"/>
</dbReference>
<feature type="domain" description="LysM" evidence="2">
    <location>
        <begin position="151"/>
        <end position="200"/>
    </location>
</feature>
<accession>A1T7V5</accession>
<dbReference type="HOGENOM" id="CLU_116678_0_0_11"/>
<evidence type="ECO:0000256" key="1">
    <source>
        <dbReference type="SAM" id="Phobius"/>
    </source>
</evidence>
<feature type="transmembrane region" description="Helical" evidence="1">
    <location>
        <begin position="110"/>
        <end position="131"/>
    </location>
</feature>
<keyword evidence="4" id="KW-1185">Reference proteome</keyword>
<dbReference type="Gene3D" id="3.10.350.10">
    <property type="entry name" value="LysM domain"/>
    <property type="match status" value="1"/>
</dbReference>
<dbReference type="STRING" id="350058.Mvan_2442"/>
<reference evidence="3" key="1">
    <citation type="submission" date="2006-12" db="EMBL/GenBank/DDBJ databases">
        <title>Complete sequence of Mycobacterium vanbaalenii PYR-1.</title>
        <authorList>
            <consortium name="US DOE Joint Genome Institute"/>
            <person name="Copeland A."/>
            <person name="Lucas S."/>
            <person name="Lapidus A."/>
            <person name="Barry K."/>
            <person name="Detter J.C."/>
            <person name="Glavina del Rio T."/>
            <person name="Hammon N."/>
            <person name="Israni S."/>
            <person name="Dalin E."/>
            <person name="Tice H."/>
            <person name="Pitluck S."/>
            <person name="Singan V."/>
            <person name="Schmutz J."/>
            <person name="Larimer F."/>
            <person name="Land M."/>
            <person name="Hauser L."/>
            <person name="Kyrpides N."/>
            <person name="Anderson I.J."/>
            <person name="Miller C."/>
            <person name="Richardson P."/>
        </authorList>
    </citation>
    <scope>NUCLEOTIDE SEQUENCE [LARGE SCALE GENOMIC DNA]</scope>
    <source>
        <strain evidence="3">PYR-1</strain>
    </source>
</reference>
<name>A1T7V5_MYCVP</name>
<evidence type="ECO:0000313" key="3">
    <source>
        <dbReference type="EMBL" id="ABM13255.1"/>
    </source>
</evidence>
<dbReference type="SMART" id="SM00257">
    <property type="entry name" value="LysM"/>
    <property type="match status" value="1"/>
</dbReference>
<dbReference type="InterPro" id="IPR018392">
    <property type="entry name" value="LysM"/>
</dbReference>
<organism evidence="3 4">
    <name type="scientific">Mycolicibacterium vanbaalenii (strain DSM 7251 / JCM 13017 / BCRC 16820 / KCTC 9966 / NRRL B-24157 / PYR-1)</name>
    <name type="common">Mycobacterium vanbaalenii</name>
    <dbReference type="NCBI Taxonomy" id="350058"/>
    <lineage>
        <taxon>Bacteria</taxon>
        <taxon>Bacillati</taxon>
        <taxon>Actinomycetota</taxon>
        <taxon>Actinomycetes</taxon>
        <taxon>Mycobacteriales</taxon>
        <taxon>Mycobacteriaceae</taxon>
        <taxon>Mycolicibacterium</taxon>
    </lineage>
</organism>
<proteinExistence type="predicted"/>
<dbReference type="Pfam" id="PF01476">
    <property type="entry name" value="LysM"/>
    <property type="match status" value="1"/>
</dbReference>
<gene>
    <name evidence="3" type="ordered locus">Mvan_2442</name>
</gene>